<sequence>MERARYLTLSYRWGDGNDPSRTTALNLKQRTRAIHLADLPRTIQDAILVTRSLRMRYIWIDAVCIIQSSENDPGDFDIEGRKMAAYYSNSYCTIAATSADDAAEGFLRPRGAEEHETTLIKGFPVPEISWVGDIIAASMHSRGWVLQERALSRRTLHWGREQLWWECEHQRACEMFPQGRITGLSEFDQPYMKARGWLAGMTSETDLWPTWASLAEAYNGMDLAREADRLIALQGLADVVLQRFPSEKYFFGLWGSTLQQQLCWKVDGYYQLTSPAAGPPTPCPAPSWSWASCLHLISYQTDECTHLPQHALARFLGHEMDPSDPNACALRFQGNLQRAPFTKWKRWGNSTQVDRDATDEYRYTVWLDDPPDDDNSPGMARLDMLLMAGSYSEDTDEDEDEDEQKYDMRFLVITPVAGEASRYRRVGLATCWAPNRHWRPSDAVDAEVCLI</sequence>
<dbReference type="PANTHER" id="PTHR33112">
    <property type="entry name" value="DOMAIN PROTEIN, PUTATIVE-RELATED"/>
    <property type="match status" value="1"/>
</dbReference>
<gene>
    <name evidence="2" type="ORF">VTJ83DRAFT_3589</name>
</gene>
<dbReference type="Pfam" id="PF06985">
    <property type="entry name" value="HET"/>
    <property type="match status" value="1"/>
</dbReference>
<dbReference type="Proteomes" id="UP001600064">
    <property type="component" value="Unassembled WGS sequence"/>
</dbReference>
<name>A0ABR4DEF0_9PEZI</name>
<comment type="caution">
    <text evidence="2">The sequence shown here is derived from an EMBL/GenBank/DDBJ whole genome shotgun (WGS) entry which is preliminary data.</text>
</comment>
<evidence type="ECO:0000259" key="1">
    <source>
        <dbReference type="Pfam" id="PF06985"/>
    </source>
</evidence>
<dbReference type="EMBL" id="JAZGUE010000003">
    <property type="protein sequence ID" value="KAL2268743.1"/>
    <property type="molecule type" value="Genomic_DNA"/>
</dbReference>
<organism evidence="2 3">
    <name type="scientific">Remersonia thermophila</name>
    <dbReference type="NCBI Taxonomy" id="72144"/>
    <lineage>
        <taxon>Eukaryota</taxon>
        <taxon>Fungi</taxon>
        <taxon>Dikarya</taxon>
        <taxon>Ascomycota</taxon>
        <taxon>Pezizomycotina</taxon>
        <taxon>Sordariomycetes</taxon>
        <taxon>Sordariomycetidae</taxon>
        <taxon>Sordariales</taxon>
        <taxon>Sordariales incertae sedis</taxon>
        <taxon>Remersonia</taxon>
    </lineage>
</organism>
<dbReference type="RefSeq" id="XP_070867467.1">
    <property type="nucleotide sequence ID" value="XM_071009983.1"/>
</dbReference>
<protein>
    <recommendedName>
        <fullName evidence="1">Heterokaryon incompatibility domain-containing protein</fullName>
    </recommendedName>
</protein>
<evidence type="ECO:0000313" key="2">
    <source>
        <dbReference type="EMBL" id="KAL2268743.1"/>
    </source>
</evidence>
<proteinExistence type="predicted"/>
<dbReference type="GeneID" id="98124627"/>
<accession>A0ABR4DEF0</accession>
<keyword evidence="3" id="KW-1185">Reference proteome</keyword>
<dbReference type="InterPro" id="IPR010730">
    <property type="entry name" value="HET"/>
</dbReference>
<evidence type="ECO:0000313" key="3">
    <source>
        <dbReference type="Proteomes" id="UP001600064"/>
    </source>
</evidence>
<feature type="domain" description="Heterokaryon incompatibility" evidence="1">
    <location>
        <begin position="6"/>
        <end position="148"/>
    </location>
</feature>
<dbReference type="PANTHER" id="PTHR33112:SF10">
    <property type="entry name" value="TOL"/>
    <property type="match status" value="1"/>
</dbReference>
<reference evidence="2 3" key="1">
    <citation type="journal article" date="2024" name="Commun. Biol.">
        <title>Comparative genomic analysis of thermophilic fungi reveals convergent evolutionary adaptations and gene losses.</title>
        <authorList>
            <person name="Steindorff A.S."/>
            <person name="Aguilar-Pontes M.V."/>
            <person name="Robinson A.J."/>
            <person name="Andreopoulos B."/>
            <person name="LaButti K."/>
            <person name="Kuo A."/>
            <person name="Mondo S."/>
            <person name="Riley R."/>
            <person name="Otillar R."/>
            <person name="Haridas S."/>
            <person name="Lipzen A."/>
            <person name="Grimwood J."/>
            <person name="Schmutz J."/>
            <person name="Clum A."/>
            <person name="Reid I.D."/>
            <person name="Moisan M.C."/>
            <person name="Butler G."/>
            <person name="Nguyen T.T.M."/>
            <person name="Dewar K."/>
            <person name="Conant G."/>
            <person name="Drula E."/>
            <person name="Henrissat B."/>
            <person name="Hansel C."/>
            <person name="Singer S."/>
            <person name="Hutchinson M.I."/>
            <person name="de Vries R.P."/>
            <person name="Natvig D.O."/>
            <person name="Powell A.J."/>
            <person name="Tsang A."/>
            <person name="Grigoriev I.V."/>
        </authorList>
    </citation>
    <scope>NUCLEOTIDE SEQUENCE [LARGE SCALE GENOMIC DNA]</scope>
    <source>
        <strain evidence="2 3">ATCC 22073</strain>
    </source>
</reference>